<dbReference type="AlphaFoldDB" id="A0AA36DAJ7"/>
<accession>A0AA36DAJ7</accession>
<dbReference type="EMBL" id="CATQJA010002664">
    <property type="protein sequence ID" value="CAJ0582774.1"/>
    <property type="molecule type" value="Genomic_DNA"/>
</dbReference>
<evidence type="ECO:0000256" key="1">
    <source>
        <dbReference type="SAM" id="Phobius"/>
    </source>
</evidence>
<feature type="non-terminal residue" evidence="2">
    <location>
        <position position="90"/>
    </location>
</feature>
<name>A0AA36DAJ7_9BILA</name>
<feature type="transmembrane region" description="Helical" evidence="1">
    <location>
        <begin position="65"/>
        <end position="82"/>
    </location>
</feature>
<proteinExistence type="predicted"/>
<keyword evidence="1" id="KW-0812">Transmembrane</keyword>
<gene>
    <name evidence="2" type="ORF">MSPICULIGERA_LOCUS20904</name>
</gene>
<keyword evidence="1" id="KW-1133">Transmembrane helix</keyword>
<keyword evidence="1" id="KW-0472">Membrane</keyword>
<reference evidence="2" key="1">
    <citation type="submission" date="2023-06" db="EMBL/GenBank/DDBJ databases">
        <authorList>
            <person name="Delattre M."/>
        </authorList>
    </citation>
    <scope>NUCLEOTIDE SEQUENCE</scope>
    <source>
        <strain evidence="2">AF72</strain>
    </source>
</reference>
<evidence type="ECO:0000313" key="3">
    <source>
        <dbReference type="Proteomes" id="UP001177023"/>
    </source>
</evidence>
<dbReference type="Proteomes" id="UP001177023">
    <property type="component" value="Unassembled WGS sequence"/>
</dbReference>
<keyword evidence="3" id="KW-1185">Reference proteome</keyword>
<evidence type="ECO:0000313" key="2">
    <source>
        <dbReference type="EMBL" id="CAJ0582774.1"/>
    </source>
</evidence>
<protein>
    <submittedName>
        <fullName evidence="2">Uncharacterized protein</fullName>
    </submittedName>
</protein>
<sequence length="90" mass="9969">MPVSALRSSAGKGFLNGCPRMSPLIFIFIQIGLAQSGDEDLTDLQMPTRIAALPMPFPLLSPHNLLYFVPLAIFLLIHTKTIPEIQPRIR</sequence>
<organism evidence="2 3">
    <name type="scientific">Mesorhabditis spiculigera</name>
    <dbReference type="NCBI Taxonomy" id="96644"/>
    <lineage>
        <taxon>Eukaryota</taxon>
        <taxon>Metazoa</taxon>
        <taxon>Ecdysozoa</taxon>
        <taxon>Nematoda</taxon>
        <taxon>Chromadorea</taxon>
        <taxon>Rhabditida</taxon>
        <taxon>Rhabditina</taxon>
        <taxon>Rhabditomorpha</taxon>
        <taxon>Rhabditoidea</taxon>
        <taxon>Rhabditidae</taxon>
        <taxon>Mesorhabditinae</taxon>
        <taxon>Mesorhabditis</taxon>
    </lineage>
</organism>
<comment type="caution">
    <text evidence="2">The sequence shown here is derived from an EMBL/GenBank/DDBJ whole genome shotgun (WGS) entry which is preliminary data.</text>
</comment>